<sequence length="72" mass="8190">MIPGHLKNPSQNPLAISFHGLTGIGKSYIAQITAENLFKLGMKSKYYHEWSGPREFDKSYLKDLYRVSNKSS</sequence>
<dbReference type="AlphaFoldDB" id="A0A7J7KJ68"/>
<dbReference type="Pfam" id="PF06309">
    <property type="entry name" value="Torsin"/>
    <property type="match status" value="1"/>
</dbReference>
<comment type="caution">
    <text evidence="1">The sequence shown here is derived from an EMBL/GenBank/DDBJ whole genome shotgun (WGS) entry which is preliminary data.</text>
</comment>
<gene>
    <name evidence="1" type="ORF">EB796_003410</name>
</gene>
<dbReference type="PANTHER" id="PTHR10760:SF2">
    <property type="entry name" value="LD13476P-RELATED"/>
    <property type="match status" value="1"/>
</dbReference>
<keyword evidence="2" id="KW-1185">Reference proteome</keyword>
<evidence type="ECO:0000313" key="1">
    <source>
        <dbReference type="EMBL" id="KAF6038283.1"/>
    </source>
</evidence>
<evidence type="ECO:0000313" key="2">
    <source>
        <dbReference type="Proteomes" id="UP000593567"/>
    </source>
</evidence>
<dbReference type="EMBL" id="VXIV02000437">
    <property type="protein sequence ID" value="KAF6038283.1"/>
    <property type="molecule type" value="Genomic_DNA"/>
</dbReference>
<dbReference type="InterPro" id="IPR010448">
    <property type="entry name" value="Torsin"/>
</dbReference>
<name>A0A7J7KJ68_BUGNE</name>
<dbReference type="GO" id="GO:0016887">
    <property type="term" value="F:ATP hydrolysis activity"/>
    <property type="evidence" value="ECO:0007669"/>
    <property type="project" value="InterPro"/>
</dbReference>
<reference evidence="1" key="1">
    <citation type="submission" date="2020-06" db="EMBL/GenBank/DDBJ databases">
        <title>Draft genome of Bugula neritina, a colonial animal packing powerful symbionts and potential medicines.</title>
        <authorList>
            <person name="Rayko M."/>
        </authorList>
    </citation>
    <scope>NUCLEOTIDE SEQUENCE [LARGE SCALE GENOMIC DNA]</scope>
    <source>
        <strain evidence="1">Kwan_BN1</strain>
    </source>
</reference>
<dbReference type="PANTHER" id="PTHR10760">
    <property type="entry name" value="TORSIN"/>
    <property type="match status" value="1"/>
</dbReference>
<proteinExistence type="predicted"/>
<dbReference type="Proteomes" id="UP000593567">
    <property type="component" value="Unassembled WGS sequence"/>
</dbReference>
<organism evidence="1 2">
    <name type="scientific">Bugula neritina</name>
    <name type="common">Brown bryozoan</name>
    <name type="synonym">Sertularia neritina</name>
    <dbReference type="NCBI Taxonomy" id="10212"/>
    <lineage>
        <taxon>Eukaryota</taxon>
        <taxon>Metazoa</taxon>
        <taxon>Spiralia</taxon>
        <taxon>Lophotrochozoa</taxon>
        <taxon>Bryozoa</taxon>
        <taxon>Gymnolaemata</taxon>
        <taxon>Cheilostomatida</taxon>
        <taxon>Flustrina</taxon>
        <taxon>Buguloidea</taxon>
        <taxon>Bugulidae</taxon>
        <taxon>Bugula</taxon>
    </lineage>
</organism>
<protein>
    <submittedName>
        <fullName evidence="1">TOR1A</fullName>
    </submittedName>
</protein>
<dbReference type="OrthoDB" id="19623at2759"/>
<dbReference type="GO" id="GO:0005737">
    <property type="term" value="C:cytoplasm"/>
    <property type="evidence" value="ECO:0007669"/>
    <property type="project" value="UniProtKB-ARBA"/>
</dbReference>
<accession>A0A7J7KJ68</accession>
<dbReference type="GO" id="GO:0005524">
    <property type="term" value="F:ATP binding"/>
    <property type="evidence" value="ECO:0007669"/>
    <property type="project" value="InterPro"/>
</dbReference>